<feature type="domain" description="HTH marR-type" evidence="4">
    <location>
        <begin position="36"/>
        <end position="167"/>
    </location>
</feature>
<accession>A0A0K1Q212</accession>
<dbReference type="PROSITE" id="PS01117">
    <property type="entry name" value="HTH_MARR_1"/>
    <property type="match status" value="1"/>
</dbReference>
<dbReference type="EMBL" id="CP012333">
    <property type="protein sequence ID" value="AKU99823.1"/>
    <property type="molecule type" value="Genomic_DNA"/>
</dbReference>
<dbReference type="PRINTS" id="PR00598">
    <property type="entry name" value="HTHMARR"/>
</dbReference>
<dbReference type="PANTHER" id="PTHR33164">
    <property type="entry name" value="TRANSCRIPTIONAL REGULATOR, MARR FAMILY"/>
    <property type="match status" value="1"/>
</dbReference>
<dbReference type="KEGG" id="llu:AKJ09_06487"/>
<dbReference type="STRING" id="1391654.AKJ09_06487"/>
<dbReference type="SMART" id="SM00347">
    <property type="entry name" value="HTH_MARR"/>
    <property type="match status" value="1"/>
</dbReference>
<dbReference type="SUPFAM" id="SSF46785">
    <property type="entry name" value="Winged helix' DNA-binding domain"/>
    <property type="match status" value="1"/>
</dbReference>
<keyword evidence="6" id="KW-1185">Reference proteome</keyword>
<keyword evidence="1" id="KW-0805">Transcription regulation</keyword>
<dbReference type="InterPro" id="IPR000835">
    <property type="entry name" value="HTH_MarR-typ"/>
</dbReference>
<gene>
    <name evidence="5" type="ORF">AKJ09_06487</name>
</gene>
<dbReference type="GO" id="GO:0006950">
    <property type="term" value="P:response to stress"/>
    <property type="evidence" value="ECO:0007669"/>
    <property type="project" value="TreeGrafter"/>
</dbReference>
<evidence type="ECO:0000313" key="5">
    <source>
        <dbReference type="EMBL" id="AKU99823.1"/>
    </source>
</evidence>
<dbReference type="InterPro" id="IPR023187">
    <property type="entry name" value="Tscrpt_reg_MarR-type_CS"/>
</dbReference>
<keyword evidence="2" id="KW-0238">DNA-binding</keyword>
<dbReference type="InterPro" id="IPR036390">
    <property type="entry name" value="WH_DNA-bd_sf"/>
</dbReference>
<reference evidence="5 6" key="1">
    <citation type="submission" date="2015-08" db="EMBL/GenBank/DDBJ databases">
        <authorList>
            <person name="Babu N.S."/>
            <person name="Beckwith C.J."/>
            <person name="Beseler K.G."/>
            <person name="Brison A."/>
            <person name="Carone J.V."/>
            <person name="Caskin T.P."/>
            <person name="Diamond M."/>
            <person name="Durham M.E."/>
            <person name="Foxe J.M."/>
            <person name="Go M."/>
            <person name="Henderson B.A."/>
            <person name="Jones I.B."/>
            <person name="McGettigan J.A."/>
            <person name="Micheletti S.J."/>
            <person name="Nasrallah M.E."/>
            <person name="Ortiz D."/>
            <person name="Piller C.R."/>
            <person name="Privatt S.R."/>
            <person name="Schneider S.L."/>
            <person name="Sharp S."/>
            <person name="Smith T.C."/>
            <person name="Stanton J.D."/>
            <person name="Ullery H.E."/>
            <person name="Wilson R.J."/>
            <person name="Serrano M.G."/>
            <person name="Buck G."/>
            <person name="Lee V."/>
            <person name="Wang Y."/>
            <person name="Carvalho R."/>
            <person name="Voegtly L."/>
            <person name="Shi R."/>
            <person name="Duckworth R."/>
            <person name="Johnson A."/>
            <person name="Loviza R."/>
            <person name="Walstead R."/>
            <person name="Shah Z."/>
            <person name="Kiflezghi M."/>
            <person name="Wade K."/>
            <person name="Ball S.L."/>
            <person name="Bradley K.W."/>
            <person name="Asai D.J."/>
            <person name="Bowman C.A."/>
            <person name="Russell D.A."/>
            <person name="Pope W.H."/>
            <person name="Jacobs-Sera D."/>
            <person name="Hendrix R.W."/>
            <person name="Hatfull G.F."/>
        </authorList>
    </citation>
    <scope>NUCLEOTIDE SEQUENCE [LARGE SCALE GENOMIC DNA]</scope>
    <source>
        <strain evidence="5 6">DSM 27648</strain>
    </source>
</reference>
<dbReference type="InterPro" id="IPR036388">
    <property type="entry name" value="WH-like_DNA-bd_sf"/>
</dbReference>
<dbReference type="GO" id="GO:0003700">
    <property type="term" value="F:DNA-binding transcription factor activity"/>
    <property type="evidence" value="ECO:0007669"/>
    <property type="project" value="InterPro"/>
</dbReference>
<name>A0A0K1Q212_9BACT</name>
<proteinExistence type="predicted"/>
<sequence length="168" mass="18514">MIGALAVKLVKAAKKRTPTKKVDTSKAESICRMERERAVWTKMHGFVTARPEPYQRECGECVITVPQATLLRTMDPETPSPMTALATALGCHASNVTGLVDRLEEQGLVERRPSEADRRVKHVSLTPKGVEARANLYDALYMAPPELAELSEEELAVLETVMGKLQKA</sequence>
<dbReference type="Gene3D" id="1.10.10.10">
    <property type="entry name" value="Winged helix-like DNA-binding domain superfamily/Winged helix DNA-binding domain"/>
    <property type="match status" value="1"/>
</dbReference>
<evidence type="ECO:0000256" key="3">
    <source>
        <dbReference type="ARBA" id="ARBA00023163"/>
    </source>
</evidence>
<dbReference type="AlphaFoldDB" id="A0A0K1Q212"/>
<keyword evidence="3" id="KW-0804">Transcription</keyword>
<dbReference type="PANTHER" id="PTHR33164:SF99">
    <property type="entry name" value="MARR FAMILY REGULATORY PROTEIN"/>
    <property type="match status" value="1"/>
</dbReference>
<evidence type="ECO:0000313" key="6">
    <source>
        <dbReference type="Proteomes" id="UP000064967"/>
    </source>
</evidence>
<dbReference type="Proteomes" id="UP000064967">
    <property type="component" value="Chromosome"/>
</dbReference>
<organism evidence="5 6">
    <name type="scientific">Labilithrix luteola</name>
    <dbReference type="NCBI Taxonomy" id="1391654"/>
    <lineage>
        <taxon>Bacteria</taxon>
        <taxon>Pseudomonadati</taxon>
        <taxon>Myxococcota</taxon>
        <taxon>Polyangia</taxon>
        <taxon>Polyangiales</taxon>
        <taxon>Labilitrichaceae</taxon>
        <taxon>Labilithrix</taxon>
    </lineage>
</organism>
<dbReference type="GO" id="GO:0003677">
    <property type="term" value="F:DNA binding"/>
    <property type="evidence" value="ECO:0007669"/>
    <property type="project" value="UniProtKB-KW"/>
</dbReference>
<protein>
    <submittedName>
        <fullName evidence="5">Transcriptional regulator, MarR family</fullName>
    </submittedName>
</protein>
<evidence type="ECO:0000256" key="2">
    <source>
        <dbReference type="ARBA" id="ARBA00023125"/>
    </source>
</evidence>
<dbReference type="InterPro" id="IPR039422">
    <property type="entry name" value="MarR/SlyA-like"/>
</dbReference>
<evidence type="ECO:0000259" key="4">
    <source>
        <dbReference type="PROSITE" id="PS50995"/>
    </source>
</evidence>
<evidence type="ECO:0000256" key="1">
    <source>
        <dbReference type="ARBA" id="ARBA00023015"/>
    </source>
</evidence>
<dbReference type="Pfam" id="PF01047">
    <property type="entry name" value="MarR"/>
    <property type="match status" value="1"/>
</dbReference>
<dbReference type="PROSITE" id="PS50995">
    <property type="entry name" value="HTH_MARR_2"/>
    <property type="match status" value="1"/>
</dbReference>